<keyword evidence="1" id="KW-0067">ATP-binding</keyword>
<dbReference type="NCBIfam" id="NF007148">
    <property type="entry name" value="PRK09585.3-2"/>
    <property type="match status" value="1"/>
</dbReference>
<dbReference type="EMBL" id="LVJN01000018">
    <property type="protein sequence ID" value="OSM05269.1"/>
    <property type="molecule type" value="Genomic_DNA"/>
</dbReference>
<name>A0A1Y2K6K6_9PROT</name>
<dbReference type="GO" id="GO:0009254">
    <property type="term" value="P:peptidoglycan turnover"/>
    <property type="evidence" value="ECO:0007669"/>
    <property type="project" value="UniProtKB-UniRule"/>
</dbReference>
<dbReference type="GO" id="GO:0016773">
    <property type="term" value="F:phosphotransferase activity, alcohol group as acceptor"/>
    <property type="evidence" value="ECO:0007669"/>
    <property type="project" value="UniProtKB-UniRule"/>
</dbReference>
<dbReference type="InterPro" id="IPR043129">
    <property type="entry name" value="ATPase_NBD"/>
</dbReference>
<dbReference type="InterPro" id="IPR005338">
    <property type="entry name" value="Anhydro_N_Ac-Mur_kinase"/>
</dbReference>
<protein>
    <recommendedName>
        <fullName evidence="1">Anhydro-N-acetylmuramic acid kinase</fullName>
        <ecNumber evidence="1">2.7.1.170</ecNumber>
    </recommendedName>
    <alternativeName>
        <fullName evidence="1">AnhMurNAc kinase</fullName>
    </alternativeName>
</protein>
<dbReference type="EC" id="2.7.1.170" evidence="1"/>
<dbReference type="NCBIfam" id="NF007139">
    <property type="entry name" value="PRK09585.1-3"/>
    <property type="match status" value="1"/>
</dbReference>
<dbReference type="GO" id="GO:0097175">
    <property type="term" value="P:1,6-anhydro-N-acetyl-beta-muramic acid catabolic process"/>
    <property type="evidence" value="ECO:0007669"/>
    <property type="project" value="UniProtKB-UniRule"/>
</dbReference>
<organism evidence="2 3">
    <name type="scientific">Magnetofaba australis IT-1</name>
    <dbReference type="NCBI Taxonomy" id="1434232"/>
    <lineage>
        <taxon>Bacteria</taxon>
        <taxon>Pseudomonadati</taxon>
        <taxon>Pseudomonadota</taxon>
        <taxon>Magnetococcia</taxon>
        <taxon>Magnetococcales</taxon>
        <taxon>Magnetococcaceae</taxon>
        <taxon>Magnetofaba</taxon>
    </lineage>
</organism>
<keyword evidence="1 2" id="KW-0418">Kinase</keyword>
<dbReference type="GO" id="GO:0016301">
    <property type="term" value="F:kinase activity"/>
    <property type="evidence" value="ECO:0007669"/>
    <property type="project" value="UniProtKB-KW"/>
</dbReference>
<comment type="function">
    <text evidence="1">Catalyzes the specific phosphorylation of 1,6-anhydro-N-acetylmuramic acid (anhMurNAc) with the simultaneous cleavage of the 1,6-anhydro ring, generating MurNAc-6-P. Is required for the utilization of anhMurNAc either imported from the medium or derived from its own cell wall murein, and thus plays a role in cell wall recycling.</text>
</comment>
<evidence type="ECO:0000313" key="3">
    <source>
        <dbReference type="Proteomes" id="UP000194003"/>
    </source>
</evidence>
<evidence type="ECO:0000313" key="2">
    <source>
        <dbReference type="EMBL" id="OSM05269.1"/>
    </source>
</evidence>
<accession>A0A1Y2K6K6</accession>
<reference evidence="2 3" key="1">
    <citation type="journal article" date="2016" name="BMC Genomics">
        <title>Combined genomic and structural analyses of a cultured magnetotactic bacterium reveals its niche adaptation to a dynamic environment.</title>
        <authorList>
            <person name="Araujo A.C."/>
            <person name="Morillo V."/>
            <person name="Cypriano J."/>
            <person name="Teixeira L.C."/>
            <person name="Leao P."/>
            <person name="Lyra S."/>
            <person name="Almeida L.G."/>
            <person name="Bazylinski D.A."/>
            <person name="Vasconcellos A.T."/>
            <person name="Abreu F."/>
            <person name="Lins U."/>
        </authorList>
    </citation>
    <scope>NUCLEOTIDE SEQUENCE [LARGE SCALE GENOMIC DNA]</scope>
    <source>
        <strain evidence="2 3">IT-1</strain>
    </source>
</reference>
<dbReference type="GO" id="GO:0005524">
    <property type="term" value="F:ATP binding"/>
    <property type="evidence" value="ECO:0007669"/>
    <property type="project" value="UniProtKB-UniRule"/>
</dbReference>
<dbReference type="SUPFAM" id="SSF53067">
    <property type="entry name" value="Actin-like ATPase domain"/>
    <property type="match status" value="1"/>
</dbReference>
<dbReference type="CDD" id="cd24050">
    <property type="entry name" value="ASKHA_NBD_ANMK"/>
    <property type="match status" value="1"/>
</dbReference>
<dbReference type="HAMAP" id="MF_01270">
    <property type="entry name" value="AnhMurNAc_kinase"/>
    <property type="match status" value="1"/>
</dbReference>
<dbReference type="PANTHER" id="PTHR30605">
    <property type="entry name" value="ANHYDRO-N-ACETYLMURAMIC ACID KINASE"/>
    <property type="match status" value="1"/>
</dbReference>
<dbReference type="UniPathway" id="UPA00544"/>
<dbReference type="Pfam" id="PF03702">
    <property type="entry name" value="AnmK"/>
    <property type="match status" value="1"/>
</dbReference>
<evidence type="ECO:0000256" key="1">
    <source>
        <dbReference type="HAMAP-Rule" id="MF_01270"/>
    </source>
</evidence>
<gene>
    <name evidence="1 2" type="primary">anmK</name>
    <name evidence="2" type="ORF">MAIT1_03435</name>
</gene>
<comment type="similarity">
    <text evidence="1">Belongs to the anhydro-N-acetylmuramic acid kinase family.</text>
</comment>
<dbReference type="STRING" id="1434232.MAIT1_03435"/>
<keyword evidence="1" id="KW-0119">Carbohydrate metabolism</keyword>
<dbReference type="PANTHER" id="PTHR30605:SF0">
    <property type="entry name" value="ANHYDRO-N-ACETYLMURAMIC ACID KINASE"/>
    <property type="match status" value="1"/>
</dbReference>
<dbReference type="GO" id="GO:0006040">
    <property type="term" value="P:amino sugar metabolic process"/>
    <property type="evidence" value="ECO:0007669"/>
    <property type="project" value="InterPro"/>
</dbReference>
<comment type="pathway">
    <text evidence="1">Cell wall biogenesis; peptidoglycan recycling.</text>
</comment>
<sequence>MPQAHNDAPLVIGLMSGTSADGIDAALIRTTGEGRPQPIAYLETPHPAEIRDEILALQQSGPEEIERLGEMSRRLAERFAEAATALCRQADVRIHDIALIGCHGQTIRHRPPHFSLQIGSAAIIAARTGVTTVSDFRTPDMALGGEGAPLAPYYHQALFADASDSACDVVVNLGGIANVTLLQKPPAPPIVAGDTGPANALMDELSMRLSGGLECCDRDGQRAAAGAVDAEALAWLMAHPYLKRPLPKSTGKEDFSPALLDRWLSAFPAMGGNDGVATLLAFTTQSIAEAILQAANSTPERIILCGGGANNPALRRQIAARLPSARILTSAELGVDHNAMEAEAFAWLAMRALRGLPTGDTAVTGAHGAAILGSLSPGGNWRDALALAARLNAASPAPTNQTV</sequence>
<dbReference type="AlphaFoldDB" id="A0A1Y2K6K6"/>
<dbReference type="Proteomes" id="UP000194003">
    <property type="component" value="Unassembled WGS sequence"/>
</dbReference>
<dbReference type="RefSeq" id="WP_085441892.1">
    <property type="nucleotide sequence ID" value="NZ_LVJN01000018.1"/>
</dbReference>
<feature type="binding site" evidence="1">
    <location>
        <begin position="17"/>
        <end position="24"/>
    </location>
    <ligand>
        <name>ATP</name>
        <dbReference type="ChEBI" id="CHEBI:30616"/>
    </ligand>
</feature>
<keyword evidence="1" id="KW-0808">Transferase</keyword>
<keyword evidence="3" id="KW-1185">Reference proteome</keyword>
<dbReference type="UniPathway" id="UPA00343"/>
<comment type="pathway">
    <text evidence="1">Amino-sugar metabolism; 1,6-anhydro-N-acetylmuramate degradation.</text>
</comment>
<proteinExistence type="inferred from homology"/>
<dbReference type="OrthoDB" id="9763949at2"/>
<comment type="catalytic activity">
    <reaction evidence="1">
        <text>1,6-anhydro-N-acetyl-beta-muramate + ATP + H2O = N-acetyl-D-muramate 6-phosphate + ADP + H(+)</text>
        <dbReference type="Rhea" id="RHEA:24952"/>
        <dbReference type="ChEBI" id="CHEBI:15377"/>
        <dbReference type="ChEBI" id="CHEBI:15378"/>
        <dbReference type="ChEBI" id="CHEBI:30616"/>
        <dbReference type="ChEBI" id="CHEBI:58690"/>
        <dbReference type="ChEBI" id="CHEBI:58722"/>
        <dbReference type="ChEBI" id="CHEBI:456216"/>
        <dbReference type="EC" id="2.7.1.170"/>
    </reaction>
</comment>
<keyword evidence="1" id="KW-0547">Nucleotide-binding</keyword>
<dbReference type="Gene3D" id="3.30.420.40">
    <property type="match status" value="2"/>
</dbReference>
<comment type="caution">
    <text evidence="2">The sequence shown here is derived from an EMBL/GenBank/DDBJ whole genome shotgun (WGS) entry which is preliminary data.</text>
</comment>